<evidence type="ECO:0000313" key="4">
    <source>
        <dbReference type="RefSeq" id="XP_022443765.1"/>
    </source>
</evidence>
<proteinExistence type="predicted"/>
<organism evidence="3 4">
    <name type="scientific">Delphinapterus leucas</name>
    <name type="common">Beluga whale</name>
    <dbReference type="NCBI Taxonomy" id="9749"/>
    <lineage>
        <taxon>Eukaryota</taxon>
        <taxon>Metazoa</taxon>
        <taxon>Chordata</taxon>
        <taxon>Craniata</taxon>
        <taxon>Vertebrata</taxon>
        <taxon>Euteleostomi</taxon>
        <taxon>Mammalia</taxon>
        <taxon>Eutheria</taxon>
        <taxon>Laurasiatheria</taxon>
        <taxon>Artiodactyla</taxon>
        <taxon>Whippomorpha</taxon>
        <taxon>Cetacea</taxon>
        <taxon>Odontoceti</taxon>
        <taxon>Monodontidae</taxon>
        <taxon>Delphinapterus</taxon>
    </lineage>
</organism>
<feature type="transmembrane region" description="Helical" evidence="2">
    <location>
        <begin position="36"/>
        <end position="69"/>
    </location>
</feature>
<dbReference type="AlphaFoldDB" id="A0A2Y9PCR6"/>
<name>A0A2Y9PCR6_DELLE</name>
<keyword evidence="2" id="KW-0812">Transmembrane</keyword>
<feature type="compositionally biased region" description="Low complexity" evidence="1">
    <location>
        <begin position="722"/>
        <end position="741"/>
    </location>
</feature>
<dbReference type="FunCoup" id="A0A2Y9PCR6">
    <property type="interactions" value="2977"/>
</dbReference>
<feature type="compositionally biased region" description="Polar residues" evidence="1">
    <location>
        <begin position="1146"/>
        <end position="1157"/>
    </location>
</feature>
<feature type="region of interest" description="Disordered" evidence="1">
    <location>
        <begin position="930"/>
        <end position="964"/>
    </location>
</feature>
<feature type="region of interest" description="Disordered" evidence="1">
    <location>
        <begin position="1"/>
        <end position="20"/>
    </location>
</feature>
<dbReference type="InterPro" id="IPR026054">
    <property type="entry name" value="Nucleoporin"/>
</dbReference>
<feature type="region of interest" description="Disordered" evidence="1">
    <location>
        <begin position="125"/>
        <end position="192"/>
    </location>
</feature>
<dbReference type="RefSeq" id="XP_022443765.1">
    <property type="nucleotide sequence ID" value="XM_022588057.2"/>
</dbReference>
<dbReference type="InParanoid" id="A0A2Y9PCR6"/>
<dbReference type="GO" id="GO:0006606">
    <property type="term" value="P:protein import into nucleus"/>
    <property type="evidence" value="ECO:0007669"/>
    <property type="project" value="TreeGrafter"/>
</dbReference>
<feature type="region of interest" description="Disordered" evidence="1">
    <location>
        <begin position="713"/>
        <end position="741"/>
    </location>
</feature>
<reference evidence="4" key="1">
    <citation type="submission" date="2025-08" db="UniProtKB">
        <authorList>
            <consortium name="RefSeq"/>
        </authorList>
    </citation>
    <scope>IDENTIFICATION</scope>
    <source>
        <tissue evidence="4">Blood</tissue>
    </source>
</reference>
<dbReference type="Proteomes" id="UP000248483">
    <property type="component" value="Unplaced"/>
</dbReference>
<dbReference type="PANTHER" id="PTHR23193:SF5">
    <property type="entry name" value="NUCLEAR ENVELOPE PORE MEMBRANE PROTEIN POM 121C-RELATED"/>
    <property type="match status" value="1"/>
</dbReference>
<feature type="compositionally biased region" description="Low complexity" evidence="1">
    <location>
        <begin position="365"/>
        <end position="393"/>
    </location>
</feature>
<keyword evidence="3" id="KW-1185">Reference proteome</keyword>
<evidence type="ECO:0000256" key="2">
    <source>
        <dbReference type="SAM" id="Phobius"/>
    </source>
</evidence>
<dbReference type="GO" id="GO:0017056">
    <property type="term" value="F:structural constituent of nuclear pore"/>
    <property type="evidence" value="ECO:0007669"/>
    <property type="project" value="TreeGrafter"/>
</dbReference>
<feature type="compositionally biased region" description="Basic and acidic residues" evidence="1">
    <location>
        <begin position="446"/>
        <end position="460"/>
    </location>
</feature>
<accession>A0A2Y9PCR6</accession>
<dbReference type="PANTHER" id="PTHR23193">
    <property type="entry name" value="NUCLEAR PORE COMPLEX PROTEIN NUP"/>
    <property type="match status" value="1"/>
</dbReference>
<feature type="compositionally biased region" description="Basic and acidic residues" evidence="1">
    <location>
        <begin position="424"/>
        <end position="436"/>
    </location>
</feature>
<dbReference type="STRING" id="9749.A0A2Y9PCR6"/>
<dbReference type="GeneID" id="111182029"/>
<keyword evidence="2" id="KW-1133">Transmembrane helix</keyword>
<feature type="region of interest" description="Disordered" evidence="1">
    <location>
        <begin position="1143"/>
        <end position="1164"/>
    </location>
</feature>
<dbReference type="GO" id="GO:0008139">
    <property type="term" value="F:nuclear localization sequence binding"/>
    <property type="evidence" value="ECO:0007669"/>
    <property type="project" value="TreeGrafter"/>
</dbReference>
<gene>
    <name evidence="4" type="primary">LOC111182029</name>
</gene>
<feature type="region of interest" description="Disordered" evidence="1">
    <location>
        <begin position="294"/>
        <end position="505"/>
    </location>
</feature>
<evidence type="ECO:0000256" key="1">
    <source>
        <dbReference type="SAM" id="MobiDB-lite"/>
    </source>
</evidence>
<dbReference type="GO" id="GO:0005643">
    <property type="term" value="C:nuclear pore"/>
    <property type="evidence" value="ECO:0007669"/>
    <property type="project" value="TreeGrafter"/>
</dbReference>
<dbReference type="KEGG" id="dle:111182029"/>
<dbReference type="Pfam" id="PF15229">
    <property type="entry name" value="POM121"/>
    <property type="match status" value="1"/>
</dbReference>
<feature type="compositionally biased region" description="Basic residues" evidence="1">
    <location>
        <begin position="1208"/>
        <end position="1218"/>
    </location>
</feature>
<feature type="region of interest" description="Disordered" evidence="1">
    <location>
        <begin position="981"/>
        <end position="1002"/>
    </location>
</feature>
<feature type="compositionally biased region" description="Basic and acidic residues" evidence="1">
    <location>
        <begin position="11"/>
        <end position="20"/>
    </location>
</feature>
<sequence>MSPAASAAGGGDRRRPLASVRDGRGRGWGCGGPAGAALLVLSLLGLVLYLVPAAAALAWLAVGATAAWWGLSREPRGSRAFSPVRNARRQRTLLASPPAKSAVNGNLLEPRSLLEGPDPAELLLLGSYLGKPGPPQPAPAPESRDLRERPGRRPPARTAPPAQSAHPRGVQVHPFLPTPLLRSSRRPSHRDCGTLSHRFVITPRRRYPIQQTQYSLLGVLPTVCWNGYHKKTVLSARNSKMVCSPVTVRIAPPDSKLTRSPIREQIINSTLSSPSTSAPDPCAKETVLNALKERKKRTVEEEDQIFADGQENKRRRHDSSGSGHSAFEPLVANGVPASFVPKPGSLKRGLNSQSSDDHSNKRSRTSSMSSLTSTYTGGIPSSSRNAIASSYSSTRGLSQLWKRSGPGSSPFSSPASSRSQTPERPAKKIREEELSHHSSSSTPLVTDKESQGEKVADKTTCKKQNSWNSPSTPGSSGRRKRKVQLLPSRRGDQLTLPPPPQLGYSITAEDLDLEKKASLQWFNKVLEDKTDAASNSVTENPPASQSSFTFTLPAAGTASSPASLPAPSTNPLLESLKKMQNSPGLPSLPESAGVATTVAHSPPKTPSPLAPLGSSESAPLPGTSEDSKSTTTFLGLTPASSPGPVTDVKSPPDPQAETSAKSQAPSAPSPSPKQSILFGMLSTPPVNPPASAAPAVSSASPMFKPIFVVPPKSENEGPLPSSPSKVTATASSSSAVPMTTSSPPLTFKPIFSNMGPPASVPMLTPFSLKQTATPATTTSAPLFSGQAGATSAVVSMTTASASADSAPKPAFSFGVRAATSTPSSVTSTTASASQPFLFGTPPASGASFTPAVGPIFQFGKPPAMPASTAVATFGQSLPSAAQTAPSSSSSSSSTASFSGFGSTLTASAPVSSSQPTLTFSSATAPAFNIPFGSSAKPPPPSYPGANPQPAFGAADGQQQGAAKSALVPSFGSSFTFGNSAAPAPTAAPAPAPAQPAFGGTTQSAFSGLKATASAFGTPASTQPAFGGTTAAFSFGAATTSGFGATTQTASSGTSSSVFGSTTPSPFTFGGPAAPAGGGGFGISAATPGTSSASGAFGFGAGQSGTTGSTTPFGGGLSQNSLGAPSQSTPFAFNVASTPDSKPVFGGTSTPAFGQNTPAPGVGASGSSLSFGASSTPAQGFVGVGPFGSAAPSFSIGAGSKTPGARQRLQARRQHTRKK</sequence>
<feature type="compositionally biased region" description="Low complexity" evidence="1">
    <location>
        <begin position="403"/>
        <end position="419"/>
    </location>
</feature>
<dbReference type="GO" id="GO:0006405">
    <property type="term" value="P:RNA export from nucleus"/>
    <property type="evidence" value="ECO:0007669"/>
    <property type="project" value="TreeGrafter"/>
</dbReference>
<feature type="region of interest" description="Disordered" evidence="1">
    <location>
        <begin position="577"/>
        <end position="697"/>
    </location>
</feature>
<protein>
    <submittedName>
        <fullName evidence="4">Nuclear envelope pore membrane protein POM 121C-like</fullName>
    </submittedName>
</protein>
<feature type="compositionally biased region" description="Polar residues" evidence="1">
    <location>
        <begin position="629"/>
        <end position="640"/>
    </location>
</feature>
<keyword evidence="2" id="KW-0472">Membrane</keyword>
<feature type="compositionally biased region" description="Polar residues" evidence="1">
    <location>
        <begin position="462"/>
        <end position="475"/>
    </location>
</feature>
<feature type="region of interest" description="Disordered" evidence="1">
    <location>
        <begin position="1191"/>
        <end position="1218"/>
    </location>
</feature>
<feature type="compositionally biased region" description="Basic and acidic residues" evidence="1">
    <location>
        <begin position="142"/>
        <end position="151"/>
    </location>
</feature>
<evidence type="ECO:0000313" key="3">
    <source>
        <dbReference type="Proteomes" id="UP000248483"/>
    </source>
</evidence>
<feature type="compositionally biased region" description="Low complexity" evidence="1">
    <location>
        <begin position="950"/>
        <end position="962"/>
    </location>
</feature>